<dbReference type="EMBL" id="JAGSPM010000001">
    <property type="protein sequence ID" value="MBR7745218.1"/>
    <property type="molecule type" value="Genomic_DNA"/>
</dbReference>
<keyword evidence="3" id="KW-1185">Reference proteome</keyword>
<name>A0A941DCN8_9BURK</name>
<dbReference type="InterPro" id="IPR027417">
    <property type="entry name" value="P-loop_NTPase"/>
</dbReference>
<feature type="domain" description="Helicase C-terminal" evidence="1">
    <location>
        <begin position="249"/>
        <end position="400"/>
    </location>
</feature>
<dbReference type="RefSeq" id="WP_212682674.1">
    <property type="nucleotide sequence ID" value="NZ_JAGSPM010000001.1"/>
</dbReference>
<accession>A0A941DCN8</accession>
<dbReference type="PANTHER" id="PTHR47396:SF1">
    <property type="entry name" value="ATP-DEPENDENT HELICASE IRC3-RELATED"/>
    <property type="match status" value="1"/>
</dbReference>
<dbReference type="Proteomes" id="UP000680158">
    <property type="component" value="Unassembled WGS sequence"/>
</dbReference>
<dbReference type="Pfam" id="PF00271">
    <property type="entry name" value="Helicase_C"/>
    <property type="match status" value="1"/>
</dbReference>
<organism evidence="2 3">
    <name type="scientific">Undibacterium baiyunense</name>
    <dbReference type="NCBI Taxonomy" id="2828731"/>
    <lineage>
        <taxon>Bacteria</taxon>
        <taxon>Pseudomonadati</taxon>
        <taxon>Pseudomonadota</taxon>
        <taxon>Betaproteobacteria</taxon>
        <taxon>Burkholderiales</taxon>
        <taxon>Oxalobacteraceae</taxon>
        <taxon>Undibacterium</taxon>
    </lineage>
</organism>
<proteinExistence type="predicted"/>
<dbReference type="GO" id="GO:0005524">
    <property type="term" value="F:ATP binding"/>
    <property type="evidence" value="ECO:0007669"/>
    <property type="project" value="InterPro"/>
</dbReference>
<sequence length="470" mass="53070">MKLRTWQSECIESAWHKYATKENHFLCLATPGAGKTVMASNLANRLFEENKIDLVLCFSPSVTVATNFELSLSTITKFRMDGLLGSKGRSLTYQGMLHLDESFWCLFDTNRIFVIFDEIHHCAGDGPDNTNAWGQKIIENIQGRAGYTLALTGTPWRSDQVPIVLARYCRDNRIKCDYVYGLPQAVADNVCRTPQITLVDNDNVIVKQNGEDFNYSSFGKLLKDSKCTYQQLIENEELIAYVVGKSSAKLNAIRKRIPNAGGLIVAATVEHANKIVNILEQRFNERAYIATYRADDPQKIIHEFRHNSEKWIVAVGMISEGTDIPRLRVCCHLTRVKTELHFRQVLGRILRSDSEVKSDAFLYMPAEPDLITYATRVAQEVPEGLTVKFDSMTRSSGEINQKLIVDSSDSLAQEITLSIRQTINKAHHISSEILVNEGRSTLAETYEASVNIFGKFKQELVAMRLGLYLR</sequence>
<keyword evidence="2" id="KW-0347">Helicase</keyword>
<dbReference type="GO" id="GO:0005829">
    <property type="term" value="C:cytosol"/>
    <property type="evidence" value="ECO:0007669"/>
    <property type="project" value="TreeGrafter"/>
</dbReference>
<comment type="caution">
    <text evidence="2">The sequence shown here is derived from an EMBL/GenBank/DDBJ whole genome shotgun (WGS) entry which is preliminary data.</text>
</comment>
<dbReference type="SUPFAM" id="SSF52540">
    <property type="entry name" value="P-loop containing nucleoside triphosphate hydrolases"/>
    <property type="match status" value="2"/>
</dbReference>
<dbReference type="PROSITE" id="PS51194">
    <property type="entry name" value="HELICASE_CTER"/>
    <property type="match status" value="1"/>
</dbReference>
<dbReference type="GO" id="GO:0004386">
    <property type="term" value="F:helicase activity"/>
    <property type="evidence" value="ECO:0007669"/>
    <property type="project" value="UniProtKB-KW"/>
</dbReference>
<dbReference type="InterPro" id="IPR001650">
    <property type="entry name" value="Helicase_C-like"/>
</dbReference>
<dbReference type="Gene3D" id="3.40.50.300">
    <property type="entry name" value="P-loop containing nucleotide triphosphate hydrolases"/>
    <property type="match status" value="2"/>
</dbReference>
<evidence type="ECO:0000313" key="2">
    <source>
        <dbReference type="EMBL" id="MBR7745218.1"/>
    </source>
</evidence>
<dbReference type="AlphaFoldDB" id="A0A941DCN8"/>
<dbReference type="Pfam" id="PF04851">
    <property type="entry name" value="ResIII"/>
    <property type="match status" value="1"/>
</dbReference>
<keyword evidence="2" id="KW-0547">Nucleotide-binding</keyword>
<keyword evidence="2" id="KW-0378">Hydrolase</keyword>
<reference evidence="2 3" key="1">
    <citation type="submission" date="2021-04" db="EMBL/GenBank/DDBJ databases">
        <title>novel species isolated from subtropical streams in China.</title>
        <authorList>
            <person name="Lu H."/>
        </authorList>
    </citation>
    <scope>NUCLEOTIDE SEQUENCE [LARGE SCALE GENOMIC DNA]</scope>
    <source>
        <strain evidence="2 3">BYS107W</strain>
    </source>
</reference>
<dbReference type="PANTHER" id="PTHR47396">
    <property type="entry name" value="TYPE I RESTRICTION ENZYME ECOKI R PROTEIN"/>
    <property type="match status" value="1"/>
</dbReference>
<evidence type="ECO:0000259" key="1">
    <source>
        <dbReference type="PROSITE" id="PS51194"/>
    </source>
</evidence>
<dbReference type="InterPro" id="IPR050742">
    <property type="entry name" value="Helicase_Restrict-Modif_Enz"/>
</dbReference>
<keyword evidence="2" id="KW-0067">ATP-binding</keyword>
<dbReference type="InterPro" id="IPR006935">
    <property type="entry name" value="Helicase/UvrB_N"/>
</dbReference>
<evidence type="ECO:0000313" key="3">
    <source>
        <dbReference type="Proteomes" id="UP000680158"/>
    </source>
</evidence>
<protein>
    <submittedName>
        <fullName evidence="2">DEAD/DEAH box helicase family protein</fullName>
    </submittedName>
</protein>
<dbReference type="GO" id="GO:0016787">
    <property type="term" value="F:hydrolase activity"/>
    <property type="evidence" value="ECO:0007669"/>
    <property type="project" value="InterPro"/>
</dbReference>
<dbReference type="GO" id="GO:0003677">
    <property type="term" value="F:DNA binding"/>
    <property type="evidence" value="ECO:0007669"/>
    <property type="project" value="InterPro"/>
</dbReference>
<gene>
    <name evidence="2" type="ORF">KDM92_01380</name>
</gene>